<dbReference type="Pfam" id="PF03734">
    <property type="entry name" value="YkuD"/>
    <property type="match status" value="1"/>
</dbReference>
<feature type="active site" description="Proton donor/acceptor" evidence="8">
    <location>
        <position position="238"/>
    </location>
</feature>
<dbReference type="InterPro" id="IPR005490">
    <property type="entry name" value="LD_TPept_cat_dom"/>
</dbReference>
<evidence type="ECO:0000313" key="12">
    <source>
        <dbReference type="Proteomes" id="UP000483018"/>
    </source>
</evidence>
<dbReference type="FunFam" id="2.40.440.10:FF:000003">
    <property type="entry name" value="L,D-transpeptidase YciB"/>
    <property type="match status" value="1"/>
</dbReference>
<evidence type="ECO:0000313" key="11">
    <source>
        <dbReference type="EMBL" id="KAE9636289.1"/>
    </source>
</evidence>
<reference evidence="11 12" key="1">
    <citation type="submission" date="2019-12" db="EMBL/GenBank/DDBJ databases">
        <title>Defluviitalea raffinosedens, isolated from a biogas fermenter, genome sequencing and characterization.</title>
        <authorList>
            <person name="Rettenmaier R."/>
            <person name="Schneider M."/>
            <person name="Neuhaus K."/>
            <person name="Liebl W."/>
            <person name="Zverlov V."/>
        </authorList>
    </citation>
    <scope>NUCLEOTIDE SEQUENCE [LARGE SCALE GENOMIC DNA]</scope>
    <source>
        <strain evidence="11 12">249c-K6</strain>
    </source>
</reference>
<evidence type="ECO:0000256" key="1">
    <source>
        <dbReference type="ARBA" id="ARBA00004752"/>
    </source>
</evidence>
<keyword evidence="3" id="KW-0808">Transferase</keyword>
<evidence type="ECO:0000259" key="10">
    <source>
        <dbReference type="PROSITE" id="PS52029"/>
    </source>
</evidence>
<dbReference type="Gene3D" id="1.10.101.10">
    <property type="entry name" value="PGBD-like superfamily/PGBD"/>
    <property type="match status" value="1"/>
</dbReference>
<dbReference type="EMBL" id="WSLF01000002">
    <property type="protein sequence ID" value="KAE9636289.1"/>
    <property type="molecule type" value="Genomic_DNA"/>
</dbReference>
<dbReference type="Proteomes" id="UP000483018">
    <property type="component" value="Unassembled WGS sequence"/>
</dbReference>
<comment type="pathway">
    <text evidence="1 8">Cell wall biogenesis; peptidoglycan biosynthesis.</text>
</comment>
<evidence type="ECO:0000256" key="4">
    <source>
        <dbReference type="ARBA" id="ARBA00022801"/>
    </source>
</evidence>
<dbReference type="PANTHER" id="PTHR30582">
    <property type="entry name" value="L,D-TRANSPEPTIDASE"/>
    <property type="match status" value="1"/>
</dbReference>
<keyword evidence="6 8" id="KW-0573">Peptidoglycan synthesis</keyword>
<sequence>MVKTLKRILYSIIFIGLVLLMIFPNNPNIAKNETFDDIPLVAIYPNQIVDASSEPYPYLNAKGGIKFTRTLYPWQVGEDVMQIRKALKKIGYPISTTSYMFDQNMKNIVFKFQKDHGLKVDGIVGKSTVNAINKILIESGMTAPNIQTIVTKCPTNGYWITINKSSNTLTLLKGKNVIEKFPVATGKEPSFTPEGKWKIQNKVVNPAWKNIKGGVPENPLGYRWMGLNISDGYVFGIHGTNNEWSIGYFVSKGCIRMQNKDVERLFSIVKPGTPVWIGTQKKLSQWGYTVK</sequence>
<feature type="transmembrane region" description="Helical" evidence="9">
    <location>
        <begin position="7"/>
        <end position="24"/>
    </location>
</feature>
<evidence type="ECO:0000256" key="6">
    <source>
        <dbReference type="ARBA" id="ARBA00022984"/>
    </source>
</evidence>
<keyword evidence="4" id="KW-0378">Hydrolase</keyword>
<dbReference type="CDD" id="cd16913">
    <property type="entry name" value="YkuD_like"/>
    <property type="match status" value="1"/>
</dbReference>
<organism evidence="11 12">
    <name type="scientific">Defluviitalea raffinosedens</name>
    <dbReference type="NCBI Taxonomy" id="1450156"/>
    <lineage>
        <taxon>Bacteria</taxon>
        <taxon>Bacillati</taxon>
        <taxon>Bacillota</taxon>
        <taxon>Clostridia</taxon>
        <taxon>Lachnospirales</taxon>
        <taxon>Defluviitaleaceae</taxon>
        <taxon>Defluviitalea</taxon>
    </lineage>
</organism>
<accession>A0A7C8HGZ5</accession>
<dbReference type="GO" id="GO:0071972">
    <property type="term" value="F:peptidoglycan L,D-transpeptidase activity"/>
    <property type="evidence" value="ECO:0007669"/>
    <property type="project" value="TreeGrafter"/>
</dbReference>
<evidence type="ECO:0000256" key="8">
    <source>
        <dbReference type="PROSITE-ProRule" id="PRU01373"/>
    </source>
</evidence>
<dbReference type="Pfam" id="PF01471">
    <property type="entry name" value="PG_binding_1"/>
    <property type="match status" value="1"/>
</dbReference>
<name>A0A7C8HGZ5_9FIRM</name>
<gene>
    <name evidence="11" type="ORF">GND95_03995</name>
</gene>
<evidence type="ECO:0000256" key="2">
    <source>
        <dbReference type="ARBA" id="ARBA00005992"/>
    </source>
</evidence>
<keyword evidence="7 8" id="KW-0961">Cell wall biogenesis/degradation</keyword>
<dbReference type="Gene3D" id="2.40.440.10">
    <property type="entry name" value="L,D-transpeptidase catalytic domain-like"/>
    <property type="match status" value="1"/>
</dbReference>
<dbReference type="InterPro" id="IPR036365">
    <property type="entry name" value="PGBD-like_sf"/>
</dbReference>
<dbReference type="InterPro" id="IPR002477">
    <property type="entry name" value="Peptidoglycan-bd-like"/>
</dbReference>
<dbReference type="GO" id="GO:0008360">
    <property type="term" value="P:regulation of cell shape"/>
    <property type="evidence" value="ECO:0007669"/>
    <property type="project" value="UniProtKB-UniRule"/>
</dbReference>
<keyword evidence="9" id="KW-0812">Transmembrane</keyword>
<evidence type="ECO:0000256" key="9">
    <source>
        <dbReference type="SAM" id="Phobius"/>
    </source>
</evidence>
<evidence type="ECO:0000256" key="7">
    <source>
        <dbReference type="ARBA" id="ARBA00023316"/>
    </source>
</evidence>
<dbReference type="InterPro" id="IPR036366">
    <property type="entry name" value="PGBDSf"/>
</dbReference>
<dbReference type="GO" id="GO:0018104">
    <property type="term" value="P:peptidoglycan-protein cross-linking"/>
    <property type="evidence" value="ECO:0007669"/>
    <property type="project" value="TreeGrafter"/>
</dbReference>
<dbReference type="SUPFAM" id="SSF47090">
    <property type="entry name" value="PGBD-like"/>
    <property type="match status" value="1"/>
</dbReference>
<keyword evidence="9" id="KW-1133">Transmembrane helix</keyword>
<protein>
    <submittedName>
        <fullName evidence="11">L,D-transpeptidase family protein</fullName>
    </submittedName>
</protein>
<evidence type="ECO:0000256" key="5">
    <source>
        <dbReference type="ARBA" id="ARBA00022960"/>
    </source>
</evidence>
<dbReference type="GO" id="GO:0005576">
    <property type="term" value="C:extracellular region"/>
    <property type="evidence" value="ECO:0007669"/>
    <property type="project" value="TreeGrafter"/>
</dbReference>
<dbReference type="GO" id="GO:0016740">
    <property type="term" value="F:transferase activity"/>
    <property type="evidence" value="ECO:0007669"/>
    <property type="project" value="UniProtKB-KW"/>
</dbReference>
<comment type="caution">
    <text evidence="11">The sequence shown here is derived from an EMBL/GenBank/DDBJ whole genome shotgun (WGS) entry which is preliminary data.</text>
</comment>
<keyword evidence="5 8" id="KW-0133">Cell shape</keyword>
<evidence type="ECO:0000256" key="3">
    <source>
        <dbReference type="ARBA" id="ARBA00022679"/>
    </source>
</evidence>
<dbReference type="PROSITE" id="PS52029">
    <property type="entry name" value="LD_TPASE"/>
    <property type="match status" value="1"/>
</dbReference>
<dbReference type="AlphaFoldDB" id="A0A7C8HGZ5"/>
<feature type="active site" description="Nucleophile" evidence="8">
    <location>
        <position position="254"/>
    </location>
</feature>
<dbReference type="InterPro" id="IPR038063">
    <property type="entry name" value="Transpep_catalytic_dom"/>
</dbReference>
<dbReference type="PANTHER" id="PTHR30582:SF4">
    <property type="entry name" value="L,D-TRANSPEPTIDASE YQJB-RELATED"/>
    <property type="match status" value="1"/>
</dbReference>
<dbReference type="GO" id="GO:0071555">
    <property type="term" value="P:cell wall organization"/>
    <property type="evidence" value="ECO:0007669"/>
    <property type="project" value="UniProtKB-UniRule"/>
</dbReference>
<dbReference type="UniPathway" id="UPA00219"/>
<keyword evidence="12" id="KW-1185">Reference proteome</keyword>
<dbReference type="InterPro" id="IPR050979">
    <property type="entry name" value="LD-transpeptidase"/>
</dbReference>
<keyword evidence="9" id="KW-0472">Membrane</keyword>
<comment type="similarity">
    <text evidence="2">Belongs to the YkuD family.</text>
</comment>
<dbReference type="SUPFAM" id="SSF141523">
    <property type="entry name" value="L,D-transpeptidase catalytic domain-like"/>
    <property type="match status" value="1"/>
</dbReference>
<proteinExistence type="inferred from homology"/>
<feature type="domain" description="L,D-TPase catalytic" evidence="10">
    <location>
        <begin position="158"/>
        <end position="278"/>
    </location>
</feature>